<reference evidence="1 2" key="1">
    <citation type="submission" date="2023-10" db="EMBL/GenBank/DDBJ databases">
        <title>Two novel species belonging to the OM43/NOR5 clade.</title>
        <authorList>
            <person name="Park M."/>
        </authorList>
    </citation>
    <scope>NUCLEOTIDE SEQUENCE [LARGE SCALE GENOMIC DNA]</scope>
    <source>
        <strain evidence="1 2">IMCC45268</strain>
    </source>
</reference>
<dbReference type="RefSeq" id="WP_407327102.1">
    <property type="nucleotide sequence ID" value="NZ_CP136865.1"/>
</dbReference>
<evidence type="ECO:0000313" key="1">
    <source>
        <dbReference type="EMBL" id="WOJ96423.1"/>
    </source>
</evidence>
<name>A0ABZ0IBD2_9GAMM</name>
<sequence length="128" mass="14297">MRVLEAGDWGMLIPDEWQAEQDEDAIVIGDRDGVGCIEVSELHKDSGDFGAEDLRQLEPDASQWKACTKGSFEGIYRALIEEGAAIREWYIYAGSLLLYITYCCELDNQGLDDAAVDEILDTLRMATE</sequence>
<gene>
    <name evidence="1" type="ORF">R0137_14385</name>
</gene>
<proteinExistence type="predicted"/>
<protein>
    <submittedName>
        <fullName evidence="1">Uncharacterized protein</fullName>
    </submittedName>
</protein>
<dbReference type="Proteomes" id="UP001626549">
    <property type="component" value="Chromosome"/>
</dbReference>
<accession>A0ABZ0IBD2</accession>
<organism evidence="1 2">
    <name type="scientific">Congregibacter brevis</name>
    <dbReference type="NCBI Taxonomy" id="3081201"/>
    <lineage>
        <taxon>Bacteria</taxon>
        <taxon>Pseudomonadati</taxon>
        <taxon>Pseudomonadota</taxon>
        <taxon>Gammaproteobacteria</taxon>
        <taxon>Cellvibrionales</taxon>
        <taxon>Halieaceae</taxon>
        <taxon>Congregibacter</taxon>
    </lineage>
</organism>
<evidence type="ECO:0000313" key="2">
    <source>
        <dbReference type="Proteomes" id="UP001626549"/>
    </source>
</evidence>
<dbReference type="EMBL" id="CP136865">
    <property type="protein sequence ID" value="WOJ96423.1"/>
    <property type="molecule type" value="Genomic_DNA"/>
</dbReference>
<keyword evidence="2" id="KW-1185">Reference proteome</keyword>